<name>A0A932R223_9BACT</name>
<dbReference type="Gene3D" id="1.10.10.10">
    <property type="entry name" value="Winged helix-like DNA-binding domain superfamily/Winged helix DNA-binding domain"/>
    <property type="match status" value="1"/>
</dbReference>
<comment type="caution">
    <text evidence="1">The sequence shown here is derived from an EMBL/GenBank/DDBJ whole genome shotgun (WGS) entry which is preliminary data.</text>
</comment>
<dbReference type="SUPFAM" id="SSF46785">
    <property type="entry name" value="Winged helix' DNA-binding domain"/>
    <property type="match status" value="1"/>
</dbReference>
<dbReference type="InterPro" id="IPR036388">
    <property type="entry name" value="WH-like_DNA-bd_sf"/>
</dbReference>
<dbReference type="Proteomes" id="UP000753196">
    <property type="component" value="Unassembled WGS sequence"/>
</dbReference>
<reference evidence="1" key="1">
    <citation type="submission" date="2020-07" db="EMBL/GenBank/DDBJ databases">
        <title>Huge and variable diversity of episymbiotic CPR bacteria and DPANN archaea in groundwater ecosystems.</title>
        <authorList>
            <person name="He C.Y."/>
            <person name="Keren R."/>
            <person name="Whittaker M."/>
            <person name="Farag I.F."/>
            <person name="Doudna J."/>
            <person name="Cate J.H.D."/>
            <person name="Banfield J.F."/>
        </authorList>
    </citation>
    <scope>NUCLEOTIDE SEQUENCE</scope>
    <source>
        <strain evidence="1">NC_groundwater_973_Pr1_S-0.2um_54_13</strain>
    </source>
</reference>
<organism evidence="1 2">
    <name type="scientific">Candidatus Sungiibacteriota bacterium</name>
    <dbReference type="NCBI Taxonomy" id="2750080"/>
    <lineage>
        <taxon>Bacteria</taxon>
        <taxon>Candidatus Sungiibacteriota</taxon>
    </lineage>
</organism>
<gene>
    <name evidence="1" type="ORF">HY221_02540</name>
</gene>
<dbReference type="InterPro" id="IPR036390">
    <property type="entry name" value="WH_DNA-bd_sf"/>
</dbReference>
<protein>
    <recommendedName>
        <fullName evidence="3">HTH deoR-type domain-containing protein</fullName>
    </recommendedName>
</protein>
<proteinExistence type="predicted"/>
<dbReference type="EMBL" id="JACQCR010000059">
    <property type="protein sequence ID" value="MBI3631191.1"/>
    <property type="molecule type" value="Genomic_DNA"/>
</dbReference>
<accession>A0A932R223</accession>
<evidence type="ECO:0000313" key="2">
    <source>
        <dbReference type="Proteomes" id="UP000753196"/>
    </source>
</evidence>
<dbReference type="AlphaFoldDB" id="A0A932R223"/>
<sequence>MQVDRVSYEVRQNILPLTKALYRVSERFPEREPLRRRIREYADEILAGVVEWNLDAQAGELAGKIDTLRDYLLIAAHMQWVSSINIEVLARGYTMLCDDIQKERLWEPKRRRQETEAILGDLDIPEKNESTPVKKEDFSHEFDNAKITIEIPRYEPNERQRTILQHLTLAKQAKVSDFFSLLGPISSKTIQRDLTELVNKNVLRKEGQKRWTVYSLNDIS</sequence>
<evidence type="ECO:0000313" key="1">
    <source>
        <dbReference type="EMBL" id="MBI3631191.1"/>
    </source>
</evidence>
<evidence type="ECO:0008006" key="3">
    <source>
        <dbReference type="Google" id="ProtNLM"/>
    </source>
</evidence>